<name>A0A0F9S0A1_9ZZZZ</name>
<proteinExistence type="predicted"/>
<evidence type="ECO:0000313" key="1">
    <source>
        <dbReference type="EMBL" id="KKN60504.1"/>
    </source>
</evidence>
<sequence length="1116" mass="125122">MRHYRFKDLSITSSKAPFNAHLVWEHSTYGIVMVDSTNQAVLLISTDKGDNWSVIDLSDNANSYKIQAGFLDNNDLWLVMCDNDGTADEYEVCFIELDDTNDCNPITVSTGANVNTVYAYDIFKIGSNFYVWNIEQRSVPFVGYILVVRDVDTNPFVEKYAATAGAGEGLKSTCQVGYASIIGTDALTLLAYNSASSGKWEIAGIWFISATPVVGSSTYIQDYRLDSTNRSQWGVTDDGVDDIYGIVMKVSDSKSYLATFPYTGSLTISTAEHDIVTQLSRNNSGSIPNELEKSFGVTDKKVYEFKPRRNSIILLQDLSAQLSGNIIAITDNFLFAINSGGGWDVYEYTDVVDEISAISYNDGIMGIEKKGSLIAHPDFHTNWSKGDSIKIYDQYNQLEFWGKIIDKNRNRRGLYIIKIDSFTNEILRKTYSTTYSADDTDTKQKDIIDNACDFCYRSSSIVGTTTTYDYVYNRAIIYLFWLARRLERQVPYIEPDGKIWTKAYDGLAKNAMIYPGKYNFKEMADGTQGTDIDWLDSVLSADDHEIISEISGHRKVLRTFQNSGAGDCVHVFASSSLNGWLEFHVNVTDANAINNIIITREGGSVARIWMIIDNDRFEYDAGAGMVDAGKAVVDDTWYHVYVEWYSDNTFDFWVDGTQYLNGVSTFSDFTASGPTRWDVDQDTVGAKYIYIDSPQSSLDDDPAYTKGDNEVAWDLNNHWQDVRFIDIPGIRETIQGFFDGNTGITRNTVRYKNNAFTIRPIEATRDPIEQLKGISPLNELRDPKIEASTEADQLGDNRYAMWSKDTIYLGLSIGGQGYFQPGKTVHVENTGQITVAESNLVVLLFTRDPKNDEYRSLILSDNIILPSEFTNIDNTTPQQTHTAIVQALENQANMNTGYSTEDADLTFIFGRAQIDSRFADMMLISHRDMSAQDNYAFGQLNDGKTYINAPTGKLIYFQINDITKMSMSAASLNMVTNKITGLGDPINDQDAATKKYAGHNIASDDLIFSNDTEKAQLNAAYVKIKEIIVYRSMKLRVYWEHKSSSFDNTNTRVYINGVATGAEHSNATTSYVAFTEDVEVNAEDLLQIYGHYTAGLSSCLVKFMRIKGIEYIINDP</sequence>
<reference evidence="1" key="1">
    <citation type="journal article" date="2015" name="Nature">
        <title>Complex archaea that bridge the gap between prokaryotes and eukaryotes.</title>
        <authorList>
            <person name="Spang A."/>
            <person name="Saw J.H."/>
            <person name="Jorgensen S.L."/>
            <person name="Zaremba-Niedzwiedzka K."/>
            <person name="Martijn J."/>
            <person name="Lind A.E."/>
            <person name="van Eijk R."/>
            <person name="Schleper C."/>
            <person name="Guy L."/>
            <person name="Ettema T.J."/>
        </authorList>
    </citation>
    <scope>NUCLEOTIDE SEQUENCE</scope>
</reference>
<gene>
    <name evidence="1" type="ORF">LCGC14_0531500</name>
</gene>
<protein>
    <submittedName>
        <fullName evidence="1">Uncharacterized protein</fullName>
    </submittedName>
</protein>
<dbReference type="SUPFAM" id="SSF49899">
    <property type="entry name" value="Concanavalin A-like lectins/glucanases"/>
    <property type="match status" value="1"/>
</dbReference>
<organism evidence="1">
    <name type="scientific">marine sediment metagenome</name>
    <dbReference type="NCBI Taxonomy" id="412755"/>
    <lineage>
        <taxon>unclassified sequences</taxon>
        <taxon>metagenomes</taxon>
        <taxon>ecological metagenomes</taxon>
    </lineage>
</organism>
<dbReference type="AlphaFoldDB" id="A0A0F9S0A1"/>
<comment type="caution">
    <text evidence="1">The sequence shown here is derived from an EMBL/GenBank/DDBJ whole genome shotgun (WGS) entry which is preliminary data.</text>
</comment>
<dbReference type="EMBL" id="LAZR01000694">
    <property type="protein sequence ID" value="KKN60504.1"/>
    <property type="molecule type" value="Genomic_DNA"/>
</dbReference>
<accession>A0A0F9S0A1</accession>
<dbReference type="InterPro" id="IPR013320">
    <property type="entry name" value="ConA-like_dom_sf"/>
</dbReference>